<dbReference type="NCBIfam" id="NF047446">
    <property type="entry name" value="barrel_OmpL47"/>
    <property type="match status" value="2"/>
</dbReference>
<keyword evidence="10" id="KW-1185">Reference proteome</keyword>
<dbReference type="InterPro" id="IPR023296">
    <property type="entry name" value="Glyco_hydro_beta-prop_sf"/>
</dbReference>
<dbReference type="InterPro" id="IPR013783">
    <property type="entry name" value="Ig-like_fold"/>
</dbReference>
<protein>
    <submittedName>
        <fullName evidence="9">Family 43 glycosylhydrolase</fullName>
    </submittedName>
</protein>
<dbReference type="EMBL" id="JAERWL010000008">
    <property type="protein sequence ID" value="MBM9476837.1"/>
    <property type="molecule type" value="Genomic_DNA"/>
</dbReference>
<keyword evidence="2" id="KW-0858">Xylan degradation</keyword>
<dbReference type="Gene3D" id="2.115.10.20">
    <property type="entry name" value="Glycosyl hydrolase domain, family 43"/>
    <property type="match status" value="1"/>
</dbReference>
<name>A0A939C644_9ACTN</name>
<evidence type="ECO:0000259" key="8">
    <source>
        <dbReference type="Pfam" id="PF07532"/>
    </source>
</evidence>
<dbReference type="Proteomes" id="UP000663801">
    <property type="component" value="Unassembled WGS sequence"/>
</dbReference>
<evidence type="ECO:0000313" key="10">
    <source>
        <dbReference type="Proteomes" id="UP000663801"/>
    </source>
</evidence>
<accession>A0A939C644</accession>
<reference evidence="9" key="1">
    <citation type="submission" date="2021-01" db="EMBL/GenBank/DDBJ databases">
        <title>KCTC 19127 draft genome.</title>
        <authorList>
            <person name="An D."/>
        </authorList>
    </citation>
    <scope>NUCLEOTIDE SEQUENCE</scope>
    <source>
        <strain evidence="9">KCTC 19127</strain>
    </source>
</reference>
<dbReference type="Pfam" id="PF07532">
    <property type="entry name" value="Big_4"/>
    <property type="match status" value="1"/>
</dbReference>
<dbReference type="CDD" id="cd08990">
    <property type="entry name" value="GH43_AXH_like"/>
    <property type="match status" value="1"/>
</dbReference>
<dbReference type="InterPro" id="IPR052176">
    <property type="entry name" value="Glycosyl_Hydrlase_43_Enz"/>
</dbReference>
<keyword evidence="2" id="KW-0624">Polysaccharide degradation</keyword>
<dbReference type="InterPro" id="IPR058094">
    <property type="entry name" value="Ig-like_OmpL47-like"/>
</dbReference>
<dbReference type="PANTHER" id="PTHR43772">
    <property type="entry name" value="ENDO-1,4-BETA-XYLANASE"/>
    <property type="match status" value="1"/>
</dbReference>
<dbReference type="RefSeq" id="WP_205256932.1">
    <property type="nucleotide sequence ID" value="NZ_BAAAPV010000004.1"/>
</dbReference>
<keyword evidence="7" id="KW-0732">Signal</keyword>
<evidence type="ECO:0000256" key="5">
    <source>
        <dbReference type="ARBA" id="ARBA00023295"/>
    </source>
</evidence>
<sequence>MLAAAALAAGAAVPTALPVSAAEPPAAITFSSPGNPILGDGTYYTADAAPLVVGDTLYIYAGHDEAAPQQAGFEMHDYGVFSTQDVAGGTWTLQKDALVPGEVFSWATGNNAYAGQAVAGPDGRYYWYVPVQSKDTSAPNPMSIGVAVSDTPVGPWSDAIGSPLLTWTDVFGTSTNGQEVIDPAIFTDDDGTVYLHWGSWGVARAVELDASMTRTVGPISTMAGLDGFYEAPWVFQRNGIYYMVYDWKVGGSSCTPSNYQACIAYATADNPLGPWTSRGIILGGTSATTVHPSIIEFQDKWYITYHTKDAVGGGHFRRSVAIDEVTWDGDTIRPVTRTLAQDPRFALTDNVAPAARPAASFTEQPPMRLGALNDGRALTALLPPDQWGNFRGTDNLRESDWVSYQWDAPVRVDGAGIQFHEDPNGIRPPASWEIEYLDADGDWTPVSGAQYPTATGRWNELSFDPVTTTSLRATFAGRPEGAKYHSVSVSEWEVYAVTPAAPEPVSVATKPGTAPALPEAVRLSDPSGGSVWAPVNWRPVDAASYAQAGTFSVEGRVLGYAAAMLTAQVVVDPDASTPVPADDTAPVATLSLSGTSGKDGWFSSSVTARVSAEDEIDYRTAISTRIGSDGTWSITPQARFVDVPVTGQGTSEVSGRATDAAGNTSAVVSRTVKIDTVAPQATAAADATTRAVSITGSDALSGLDAVQYRFDAAGEWQSTTSGAVVPAPDGLPHTLIYRVTDLAGNTTSGTVVVPPAAGAALTGNIAGYATASASFTSGWEQVNGLKDGTAGVLEQAPDELGARWGTWPQVGAQWARLDWPFDATVDEIGVWWFQDSPDSAGGGMIAPRTWVLQYLDADGTTWRDVTPIGGTSYDRTRDTFVPVQFAPVTTRSLRIQAQAWGAAEGQGSIGIHEWQVIAAEETGQPDTTAPVASVAVTPAAPTGNDGWWTAPVQVTATATDDLDPAPAVEIDSGSGWVASTGPVTVGEGTSTVQARATDAAGNVSEMAAVTVKVDATVPTVTSTVVGRTVTVLGTDAGSGVTSTEYRWGQGSWMPSTGPVTAPGSGAATLSFRATDAAGNVSAVGTAEVPVSAGTASVELRSNGVLSAAGWYDQPVLVTVAPPAGMAAQYRINDGPWVRYRSPFTVSTNGDNAVRTRLWRDNAAVDGSESVTQVRVDNRAPVATATRNPASGAGTPRNPITLSVSATDVTAGVDRTEYRVDGGEWAAVSAPVVFDQVGTFLVSSRAVDRAGNVSAVRSSTVVIRADVPTSVKATATRVAAGGFTTLVIAGFDRWDSLTVASGELALGPVSSDVNGAARKTVQIPAGTAKGAFPVTVTGTDGTTATVTLTITG</sequence>
<organism evidence="9 10">
    <name type="scientific">Nakamurella flavida</name>
    <dbReference type="NCBI Taxonomy" id="363630"/>
    <lineage>
        <taxon>Bacteria</taxon>
        <taxon>Bacillati</taxon>
        <taxon>Actinomycetota</taxon>
        <taxon>Actinomycetes</taxon>
        <taxon>Nakamurellales</taxon>
        <taxon>Nakamurellaceae</taxon>
        <taxon>Nakamurella</taxon>
    </lineage>
</organism>
<feature type="chain" id="PRO_5038011260" evidence="7">
    <location>
        <begin position="22"/>
        <end position="1351"/>
    </location>
</feature>
<keyword evidence="5" id="KW-0326">Glycosidase</keyword>
<evidence type="ECO:0000256" key="2">
    <source>
        <dbReference type="ARBA" id="ARBA00022651"/>
    </source>
</evidence>
<feature type="domain" description="Bacterial Ig-like" evidence="8">
    <location>
        <begin position="503"/>
        <end position="560"/>
    </location>
</feature>
<dbReference type="Gene3D" id="2.60.120.260">
    <property type="entry name" value="Galactose-binding domain-like"/>
    <property type="match status" value="2"/>
</dbReference>
<dbReference type="InterPro" id="IPR008979">
    <property type="entry name" value="Galactose-bd-like_sf"/>
</dbReference>
<evidence type="ECO:0000256" key="3">
    <source>
        <dbReference type="ARBA" id="ARBA00022801"/>
    </source>
</evidence>
<evidence type="ECO:0000313" key="9">
    <source>
        <dbReference type="EMBL" id="MBM9476837.1"/>
    </source>
</evidence>
<feature type="signal peptide" evidence="7">
    <location>
        <begin position="1"/>
        <end position="21"/>
    </location>
</feature>
<evidence type="ECO:0000256" key="6">
    <source>
        <dbReference type="PIRSR" id="PIRSR606710-2"/>
    </source>
</evidence>
<dbReference type="GO" id="GO:0004553">
    <property type="term" value="F:hydrolase activity, hydrolyzing O-glycosyl compounds"/>
    <property type="evidence" value="ECO:0007669"/>
    <property type="project" value="InterPro"/>
</dbReference>
<dbReference type="InterPro" id="IPR011081">
    <property type="entry name" value="Big_4"/>
</dbReference>
<proteinExistence type="inferred from homology"/>
<dbReference type="InterPro" id="IPR006710">
    <property type="entry name" value="Glyco_hydro_43"/>
</dbReference>
<dbReference type="GO" id="GO:0045493">
    <property type="term" value="P:xylan catabolic process"/>
    <property type="evidence" value="ECO:0007669"/>
    <property type="project" value="UniProtKB-KW"/>
</dbReference>
<comment type="caution">
    <text evidence="9">The sequence shown here is derived from an EMBL/GenBank/DDBJ whole genome shotgun (WGS) entry which is preliminary data.</text>
</comment>
<feature type="site" description="Important for catalytic activity, responsible for pKa modulation of the active site Glu and correct orientation of both the proton donor and substrate" evidence="6">
    <location>
        <position position="182"/>
    </location>
</feature>
<dbReference type="SUPFAM" id="SSF75005">
    <property type="entry name" value="Arabinanase/levansucrase/invertase"/>
    <property type="match status" value="1"/>
</dbReference>
<evidence type="ECO:0000256" key="1">
    <source>
        <dbReference type="ARBA" id="ARBA00009865"/>
    </source>
</evidence>
<evidence type="ECO:0000256" key="7">
    <source>
        <dbReference type="SAM" id="SignalP"/>
    </source>
</evidence>
<dbReference type="PANTHER" id="PTHR43772:SF2">
    <property type="entry name" value="PUTATIVE (AFU_ORTHOLOGUE AFUA_2G04480)-RELATED"/>
    <property type="match status" value="1"/>
</dbReference>
<dbReference type="Gene3D" id="2.60.40.10">
    <property type="entry name" value="Immunoglobulins"/>
    <property type="match status" value="1"/>
</dbReference>
<keyword evidence="4" id="KW-0119">Carbohydrate metabolism</keyword>
<evidence type="ECO:0000256" key="4">
    <source>
        <dbReference type="ARBA" id="ARBA00023277"/>
    </source>
</evidence>
<keyword evidence="3" id="KW-0378">Hydrolase</keyword>
<gene>
    <name evidence="9" type="ORF">JL107_10300</name>
</gene>
<comment type="similarity">
    <text evidence="1">Belongs to the glycosyl hydrolase 43 family.</text>
</comment>
<dbReference type="Pfam" id="PF04616">
    <property type="entry name" value="Glyco_hydro_43"/>
    <property type="match status" value="1"/>
</dbReference>
<dbReference type="SUPFAM" id="SSF49785">
    <property type="entry name" value="Galactose-binding domain-like"/>
    <property type="match status" value="1"/>
</dbReference>